<dbReference type="PROSITE" id="PS51767">
    <property type="entry name" value="PEPTIDASE_A1"/>
    <property type="match status" value="1"/>
</dbReference>
<feature type="signal peptide" evidence="7">
    <location>
        <begin position="1"/>
        <end position="27"/>
    </location>
</feature>
<evidence type="ECO:0000256" key="2">
    <source>
        <dbReference type="ARBA" id="ARBA00022670"/>
    </source>
</evidence>
<dbReference type="InterPro" id="IPR001461">
    <property type="entry name" value="Aspartic_peptidase_A1"/>
</dbReference>
<dbReference type="InterPro" id="IPR033121">
    <property type="entry name" value="PEPTIDASE_A1"/>
</dbReference>
<comment type="similarity">
    <text evidence="1">Belongs to the peptidase A1 family.</text>
</comment>
<dbReference type="InterPro" id="IPR021109">
    <property type="entry name" value="Peptidase_aspartic_dom_sf"/>
</dbReference>
<dbReference type="GO" id="GO:0006508">
    <property type="term" value="P:proteolysis"/>
    <property type="evidence" value="ECO:0007669"/>
    <property type="project" value="UniProtKB-KW"/>
</dbReference>
<evidence type="ECO:0000256" key="1">
    <source>
        <dbReference type="ARBA" id="ARBA00007447"/>
    </source>
</evidence>
<accession>A0A5K1D3U1</accession>
<reference evidence="9" key="1">
    <citation type="submission" date="2019-09" db="EMBL/GenBank/DDBJ databases">
        <authorList>
            <person name="Zhang L."/>
        </authorList>
    </citation>
    <scope>NUCLEOTIDE SEQUENCE</scope>
</reference>
<dbReference type="SUPFAM" id="SSF50630">
    <property type="entry name" value="Acid proteases"/>
    <property type="match status" value="1"/>
</dbReference>
<dbReference type="InterPro" id="IPR034161">
    <property type="entry name" value="Pepsin-like_plant"/>
</dbReference>
<keyword evidence="3" id="KW-0064">Aspartyl protease</keyword>
<dbReference type="CDD" id="cd05476">
    <property type="entry name" value="pepsin_A_like_plant"/>
    <property type="match status" value="1"/>
</dbReference>
<dbReference type="InterPro" id="IPR032861">
    <property type="entry name" value="TAXi_N"/>
</dbReference>
<evidence type="ECO:0000313" key="9">
    <source>
        <dbReference type="EMBL" id="VVW33438.1"/>
    </source>
</evidence>
<dbReference type="Pfam" id="PF14541">
    <property type="entry name" value="TAXi_C"/>
    <property type="match status" value="1"/>
</dbReference>
<evidence type="ECO:0000256" key="7">
    <source>
        <dbReference type="SAM" id="SignalP"/>
    </source>
</evidence>
<gene>
    <name evidence="9" type="ORF">NYM_LOCUS19012</name>
</gene>
<keyword evidence="5" id="KW-0325">Glycoprotein</keyword>
<keyword evidence="7" id="KW-0732">Signal</keyword>
<dbReference type="GO" id="GO:0004190">
    <property type="term" value="F:aspartic-type endopeptidase activity"/>
    <property type="evidence" value="ECO:0007669"/>
    <property type="project" value="UniProtKB-KW"/>
</dbReference>
<protein>
    <recommendedName>
        <fullName evidence="8">Peptidase A1 domain-containing protein</fullName>
    </recommendedName>
</protein>
<dbReference type="Gene3D" id="2.40.70.10">
    <property type="entry name" value="Acid Proteases"/>
    <property type="match status" value="2"/>
</dbReference>
<feature type="active site" evidence="6">
    <location>
        <position position="80"/>
    </location>
</feature>
<keyword evidence="4" id="KW-0378">Hydrolase</keyword>
<evidence type="ECO:0000256" key="4">
    <source>
        <dbReference type="ARBA" id="ARBA00022801"/>
    </source>
</evidence>
<name>A0A5K1D3U1_9MAGN</name>
<dbReference type="OMA" id="SVYVPDH"/>
<feature type="active site" evidence="6">
    <location>
        <position position="289"/>
    </location>
</feature>
<dbReference type="PANTHER" id="PTHR47965">
    <property type="entry name" value="ASPARTYL PROTEASE-RELATED"/>
    <property type="match status" value="1"/>
</dbReference>
<evidence type="ECO:0000256" key="3">
    <source>
        <dbReference type="ARBA" id="ARBA00022750"/>
    </source>
</evidence>
<dbReference type="OrthoDB" id="2747330at2759"/>
<dbReference type="PRINTS" id="PR00792">
    <property type="entry name" value="PEPSIN"/>
</dbReference>
<feature type="chain" id="PRO_5023875795" description="Peptidase A1 domain-containing protein" evidence="7">
    <location>
        <begin position="28"/>
        <end position="431"/>
    </location>
</feature>
<evidence type="ECO:0000256" key="5">
    <source>
        <dbReference type="ARBA" id="ARBA00023180"/>
    </source>
</evidence>
<dbReference type="InterPro" id="IPR032799">
    <property type="entry name" value="TAXi_C"/>
</dbReference>
<dbReference type="Gramene" id="NC5G0049750.1">
    <property type="protein sequence ID" value="NC5G0049750.1:cds"/>
    <property type="gene ID" value="NC5G0049750"/>
</dbReference>
<sequence length="431" mass="47175">MTIFTLHQISPWSFFLFLCLLFPTSEPSTPKPIFLPLQTMKIPSMNLPKPTSKLLFRYNYSLVVPLKVGTPPQEIAMVVDTGSELSYLECLPSQSNLTIFNPNSSSSYYAVPCDSDTCKNKSRDLPSPTICDSNKLCHFAQSYADGSTCEGNVATDTVSLGGLTVPNLVFGCATSSYSSTKDDGRTTTGIMGMNRGSLSFISQMGFRRFSYCISDRSSSGVLVIGDSDPVFVRALNYTPLVDISLPLPYFDRVAYSVQLIGIRVAGKVLPLPKSVFVPDHTGAGQTMVDSGTQFTLLLGPVYTALKNEYLQQTKGLLKVYEDSSYVFQGAFDLCYRSEDGAIPSLPPVVLMFRGAEMVVSGERLLYRVPELAGVSCFTFGNSDLVPVEAYIIGHHHQQNMWVEYDLERSRLGFGPARCDLAGQRLAQGLGV</sequence>
<evidence type="ECO:0000256" key="6">
    <source>
        <dbReference type="PIRSR" id="PIRSR601461-1"/>
    </source>
</evidence>
<dbReference type="AlphaFoldDB" id="A0A5K1D3U1"/>
<feature type="domain" description="Peptidase A1" evidence="8">
    <location>
        <begin position="62"/>
        <end position="414"/>
    </location>
</feature>
<dbReference type="Pfam" id="PF14543">
    <property type="entry name" value="TAXi_N"/>
    <property type="match status" value="1"/>
</dbReference>
<dbReference type="FunFam" id="2.40.70.10:FF:000073">
    <property type="entry name" value="Aspartic proteinase PCS1"/>
    <property type="match status" value="1"/>
</dbReference>
<dbReference type="EMBL" id="LR721783">
    <property type="protein sequence ID" value="VVW33438.1"/>
    <property type="molecule type" value="Genomic_DNA"/>
</dbReference>
<organism evidence="9">
    <name type="scientific">Nymphaea colorata</name>
    <name type="common">pocket water lily</name>
    <dbReference type="NCBI Taxonomy" id="210225"/>
    <lineage>
        <taxon>Eukaryota</taxon>
        <taxon>Viridiplantae</taxon>
        <taxon>Streptophyta</taxon>
        <taxon>Embryophyta</taxon>
        <taxon>Tracheophyta</taxon>
        <taxon>Spermatophyta</taxon>
        <taxon>Magnoliopsida</taxon>
        <taxon>Nymphaeales</taxon>
        <taxon>Nymphaeaceae</taxon>
        <taxon>Nymphaea</taxon>
    </lineage>
</organism>
<dbReference type="PANTHER" id="PTHR47965:SF77">
    <property type="entry name" value="ASPARTIC PROTEINASE PCS1"/>
    <property type="match status" value="1"/>
</dbReference>
<proteinExistence type="inferred from homology"/>
<keyword evidence="2" id="KW-0645">Protease</keyword>
<evidence type="ECO:0000259" key="8">
    <source>
        <dbReference type="PROSITE" id="PS51767"/>
    </source>
</evidence>